<proteinExistence type="predicted"/>
<evidence type="ECO:0000313" key="1">
    <source>
        <dbReference type="EMBL" id="KAK3713660.1"/>
    </source>
</evidence>
<reference evidence="1" key="1">
    <citation type="submission" date="2023-07" db="EMBL/GenBank/DDBJ databases">
        <title>Black Yeasts Isolated from many extreme environments.</title>
        <authorList>
            <person name="Coleine C."/>
            <person name="Stajich J.E."/>
            <person name="Selbmann L."/>
        </authorList>
    </citation>
    <scope>NUCLEOTIDE SEQUENCE</scope>
    <source>
        <strain evidence="1">CCFEE 5714</strain>
    </source>
</reference>
<protein>
    <submittedName>
        <fullName evidence="1">Uncharacterized protein</fullName>
    </submittedName>
</protein>
<evidence type="ECO:0000313" key="2">
    <source>
        <dbReference type="Proteomes" id="UP001281147"/>
    </source>
</evidence>
<sequence>MSPIERPLANPTHHSVDTSSPDATNFEPQQTDEDSISLADGGASSDVRGDGTSINHSEYSSEAQSPAPPNSSATTVNHTDPSSRVPIYKPRPVRTMKPAPILRYRKRSLCLLVCYLPFLIIPWVLTCVMTIRPPSLPSYNNQNGNTGANLWAVMIFWMGFVRILNGIASVLTIPVISAVLAQGAVVFSQRTGKNQQLNLRQVFALADRGWADLEILWRAKSGTKGPGSIYLWLAAGVLLLGAVQVPVQQALVGSETITIMTCADSPLSTVANSWSCNATKYRDMLRSIPGTHNLAQSLPGSGYAQVVAYDPEPYDLAHIPQNIVIRDVINKLATVHERDPQPNLWRQAPQYTQHILGSDDAPANSLEWYYDPMAGSYDVGPPSARSYFVSAIPNNTITGILRQHAMRLNSSVECRHIAPEMFPSPCSGTKPFTTSFDRPGNISLKICAPGDYTSSPWTSSRDRQEVTEDLFIQAKVWDLWNSVYIIDYYHYTNFTVRCTAKTTRGYFELGNSHNHFEPGPLLEKWPSNETLSNHFNDYLNIHNAWDDKGVLSPIPKTVNEYDDVSDPNWYWGIDPFNNWEIPTPGPLMTSALAMFGNASFFYVAANSSSQSWPLASSQICQAGNIPFSRYKTGVDTGAHGQWINSCEDINNPWTLRFATEEMWLDTMMYNWLALFNNTCIAGTGCNGYSEPEYYGDPSPYYSFNSAPEALEVAMFFANEAWLRQTATLTTAYNARSIYNSPGSAVIRPFMARGAAIAISLLISLQVLSLLLLGIWIYMVPTWTTKLDSYAIAQLVKNVEGDIFSDIGYADEQSLKALQRVDGLVGVVERDELKSATETPEGEDPNLGAARSSGLRLARGAPNSINRRLVPSKRTKRKRRQGGVVREALLGDGGPRGQRGLLPS</sequence>
<comment type="caution">
    <text evidence="1">The sequence shown here is derived from an EMBL/GenBank/DDBJ whole genome shotgun (WGS) entry which is preliminary data.</text>
</comment>
<accession>A0ACC3NBH3</accession>
<gene>
    <name evidence="1" type="ORF">LTR37_008354</name>
</gene>
<dbReference type="EMBL" id="JAUTXU010000061">
    <property type="protein sequence ID" value="KAK3713660.1"/>
    <property type="molecule type" value="Genomic_DNA"/>
</dbReference>
<organism evidence="1 2">
    <name type="scientific">Vermiconidia calcicola</name>
    <dbReference type="NCBI Taxonomy" id="1690605"/>
    <lineage>
        <taxon>Eukaryota</taxon>
        <taxon>Fungi</taxon>
        <taxon>Dikarya</taxon>
        <taxon>Ascomycota</taxon>
        <taxon>Pezizomycotina</taxon>
        <taxon>Dothideomycetes</taxon>
        <taxon>Dothideomycetidae</taxon>
        <taxon>Mycosphaerellales</taxon>
        <taxon>Extremaceae</taxon>
        <taxon>Vermiconidia</taxon>
    </lineage>
</organism>
<name>A0ACC3NBH3_9PEZI</name>
<dbReference type="Proteomes" id="UP001281147">
    <property type="component" value="Unassembled WGS sequence"/>
</dbReference>
<keyword evidence="2" id="KW-1185">Reference proteome</keyword>